<dbReference type="GO" id="GO:0004672">
    <property type="term" value="F:protein kinase activity"/>
    <property type="evidence" value="ECO:0007669"/>
    <property type="project" value="InterPro"/>
</dbReference>
<dbReference type="GO" id="GO:0005524">
    <property type="term" value="F:ATP binding"/>
    <property type="evidence" value="ECO:0007669"/>
    <property type="project" value="UniProtKB-KW"/>
</dbReference>
<dbReference type="SUPFAM" id="SSF55073">
    <property type="entry name" value="Nucleotide cyclase"/>
    <property type="match status" value="1"/>
</dbReference>
<evidence type="ECO:0000313" key="8">
    <source>
        <dbReference type="EMBL" id="MBO1320679.1"/>
    </source>
</evidence>
<dbReference type="EMBL" id="JAFREP010000018">
    <property type="protein sequence ID" value="MBO1320679.1"/>
    <property type="molecule type" value="Genomic_DNA"/>
</dbReference>
<feature type="domain" description="Protein kinase" evidence="7">
    <location>
        <begin position="242"/>
        <end position="524"/>
    </location>
</feature>
<keyword evidence="3" id="KW-0547">Nucleotide-binding</keyword>
<comment type="caution">
    <text evidence="8">The sequence shown here is derived from an EMBL/GenBank/DDBJ whole genome shotgun (WGS) entry which is preliminary data.</text>
</comment>
<evidence type="ECO:0000256" key="3">
    <source>
        <dbReference type="ARBA" id="ARBA00022741"/>
    </source>
</evidence>
<reference evidence="8" key="1">
    <citation type="submission" date="2021-03" db="EMBL/GenBank/DDBJ databases">
        <authorList>
            <person name="Wang G."/>
        </authorList>
    </citation>
    <scope>NUCLEOTIDE SEQUENCE</scope>
    <source>
        <strain evidence="8">KCTC 12899</strain>
    </source>
</reference>
<dbReference type="GO" id="GO:0016020">
    <property type="term" value="C:membrane"/>
    <property type="evidence" value="ECO:0007669"/>
    <property type="project" value="UniProtKB-SubCell"/>
</dbReference>
<accession>A0A8J7QAU1</accession>
<sequence length="740" mass="83546">MDTDEHVLTVELKTLAIVDLANRENLVDLLGRSGSEERESVHDAIVRQCLHQFQGREIDHTAGFLLLFNRPIDALYFALAYHAELTKLDARFAGGGHHTQTVPIGRVGIHLGEVYLVENNPDDVARGAKPLEVEGLAKPMAARLMSLALGRQTLLTRGAYDLARRAMTHQTKHPQPIEWCHHGAYQFKGVSEPVDVFEAGVEGVAPLTPPPSSKKVRRLTQEEDLAGWRPGAGRDIPHRANWRLSKNLAKKNYGEVWLANHKKTGDPRVFKFCTDPAHLTRLQREVTMFRLMRETLGTRRDINRILDWNFEDAPYFVETEYTKGGNLVDWAEKQGGLNQIPLTKRLEVVAQIADALAAAHSVGVLHKDLKPKNILMTTDLNGEPCPQLNDFGISQFTTKELLQSVNFTVMGFGDQVFDGNSKERGISMYQAPELLQSQPPSVQADIFALGVLLYQMVVGDFKRPLAPGWERSIEDGLLCDDIAEMTDVSPGQRMGSAAEAATRVRYLEDRRRAQHAEREEKEALAHKEAVIEKLNKRRKRVIFTLGALVAVAGFFFFQAQRHRMQANQLLHNAVIERHASELWLDAFETNSLPDEPETVRVLLDRATRLLRNRRLNNPTKAAVGSQLGLAYLRQGHLVEAEQLIQESFEWEQKNYRPKDPRRSRSLTARALLQLERGDHAACEQDLRKAWELASESGKTGVPYRKNVLYALLYLYEKQGNQEQILVIRKRINVEESGPGT</sequence>
<dbReference type="InterPro" id="IPR029787">
    <property type="entry name" value="Nucleotide_cyclase"/>
</dbReference>
<dbReference type="Gene3D" id="1.25.40.10">
    <property type="entry name" value="Tetratricopeptide repeat domain"/>
    <property type="match status" value="1"/>
</dbReference>
<dbReference type="PANTHER" id="PTHR24349">
    <property type="entry name" value="SERINE/THREONINE-PROTEIN KINASE"/>
    <property type="match status" value="1"/>
</dbReference>
<dbReference type="Proteomes" id="UP000664417">
    <property type="component" value="Unassembled WGS sequence"/>
</dbReference>
<dbReference type="SUPFAM" id="SSF48452">
    <property type="entry name" value="TPR-like"/>
    <property type="match status" value="1"/>
</dbReference>
<comment type="subcellular location">
    <subcellularLocation>
        <location evidence="1">Membrane</location>
        <topology evidence="1">Single-pass membrane protein</topology>
    </subcellularLocation>
</comment>
<evidence type="ECO:0000313" key="9">
    <source>
        <dbReference type="Proteomes" id="UP000664417"/>
    </source>
</evidence>
<dbReference type="SUPFAM" id="SSF56112">
    <property type="entry name" value="Protein kinase-like (PK-like)"/>
    <property type="match status" value="1"/>
</dbReference>
<dbReference type="AlphaFoldDB" id="A0A8J7QAU1"/>
<evidence type="ECO:0000256" key="5">
    <source>
        <dbReference type="ARBA" id="ARBA00022840"/>
    </source>
</evidence>
<gene>
    <name evidence="8" type="ORF">J3U88_19530</name>
</gene>
<dbReference type="InterPro" id="IPR011009">
    <property type="entry name" value="Kinase-like_dom_sf"/>
</dbReference>
<dbReference type="Gene3D" id="1.10.510.10">
    <property type="entry name" value="Transferase(Phosphotransferase) domain 1"/>
    <property type="match status" value="1"/>
</dbReference>
<keyword evidence="9" id="KW-1185">Reference proteome</keyword>
<dbReference type="PROSITE" id="PS50011">
    <property type="entry name" value="PROTEIN_KINASE_DOM"/>
    <property type="match status" value="1"/>
</dbReference>
<keyword evidence="6" id="KW-1133">Transmembrane helix</keyword>
<dbReference type="Pfam" id="PF00069">
    <property type="entry name" value="Pkinase"/>
    <property type="match status" value="1"/>
</dbReference>
<keyword evidence="6" id="KW-0472">Membrane</keyword>
<evidence type="ECO:0000256" key="4">
    <source>
        <dbReference type="ARBA" id="ARBA00022777"/>
    </source>
</evidence>
<dbReference type="InterPro" id="IPR011990">
    <property type="entry name" value="TPR-like_helical_dom_sf"/>
</dbReference>
<dbReference type="InterPro" id="IPR050205">
    <property type="entry name" value="CDPK_Ser/Thr_kinases"/>
</dbReference>
<keyword evidence="6" id="KW-0812">Transmembrane</keyword>
<name>A0A8J7QAU1_9BACT</name>
<dbReference type="RefSeq" id="WP_207860632.1">
    <property type="nucleotide sequence ID" value="NZ_JAFREP010000018.1"/>
</dbReference>
<feature type="transmembrane region" description="Helical" evidence="6">
    <location>
        <begin position="541"/>
        <end position="559"/>
    </location>
</feature>
<keyword evidence="5" id="KW-0067">ATP-binding</keyword>
<evidence type="ECO:0000259" key="7">
    <source>
        <dbReference type="PROSITE" id="PS50011"/>
    </source>
</evidence>
<dbReference type="Gene3D" id="3.30.70.1230">
    <property type="entry name" value="Nucleotide cyclase"/>
    <property type="match status" value="1"/>
</dbReference>
<evidence type="ECO:0000256" key="1">
    <source>
        <dbReference type="ARBA" id="ARBA00004167"/>
    </source>
</evidence>
<organism evidence="8 9">
    <name type="scientific">Acanthopleuribacter pedis</name>
    <dbReference type="NCBI Taxonomy" id="442870"/>
    <lineage>
        <taxon>Bacteria</taxon>
        <taxon>Pseudomonadati</taxon>
        <taxon>Acidobacteriota</taxon>
        <taxon>Holophagae</taxon>
        <taxon>Acanthopleuribacterales</taxon>
        <taxon>Acanthopleuribacteraceae</taxon>
        <taxon>Acanthopleuribacter</taxon>
    </lineage>
</organism>
<dbReference type="InterPro" id="IPR000719">
    <property type="entry name" value="Prot_kinase_dom"/>
</dbReference>
<keyword evidence="4 8" id="KW-0418">Kinase</keyword>
<keyword evidence="2" id="KW-0808">Transferase</keyword>
<evidence type="ECO:0000256" key="2">
    <source>
        <dbReference type="ARBA" id="ARBA00022679"/>
    </source>
</evidence>
<protein>
    <submittedName>
        <fullName evidence="8">Protein kinase</fullName>
    </submittedName>
</protein>
<evidence type="ECO:0000256" key="6">
    <source>
        <dbReference type="SAM" id="Phobius"/>
    </source>
</evidence>
<dbReference type="SMART" id="SM00220">
    <property type="entry name" value="S_TKc"/>
    <property type="match status" value="1"/>
</dbReference>
<dbReference type="InterPro" id="IPR008271">
    <property type="entry name" value="Ser/Thr_kinase_AS"/>
</dbReference>
<dbReference type="PROSITE" id="PS00108">
    <property type="entry name" value="PROTEIN_KINASE_ST"/>
    <property type="match status" value="1"/>
</dbReference>
<proteinExistence type="predicted"/>